<evidence type="ECO:0000313" key="3">
    <source>
        <dbReference type="Proteomes" id="UP000290439"/>
    </source>
</evidence>
<feature type="transmembrane region" description="Helical" evidence="1">
    <location>
        <begin position="37"/>
        <end position="56"/>
    </location>
</feature>
<dbReference type="RefSeq" id="WP_165448970.1">
    <property type="nucleotide sequence ID" value="NZ_LR215973.1"/>
</dbReference>
<gene>
    <name evidence="2" type="ORF">NCTC10797_05225</name>
</gene>
<sequence>MASEPSSARRPALGRAVVPVCLVGLAFVGALTSPFHWSSATMVAAVAIVAAVVALCPSRFLPWAKPGDNGVGATPRPAMRGSASTSAALRRGLIAWSVLLVAMLAWQGYAYLRQPDRSIAHDDYPTLSTLLDPLFEQGPVRYAGWLAWLAAGWWLVRR</sequence>
<reference evidence="2 3" key="1">
    <citation type="submission" date="2019-02" db="EMBL/GenBank/DDBJ databases">
        <authorList>
            <consortium name="Pathogen Informatics"/>
        </authorList>
    </citation>
    <scope>NUCLEOTIDE SEQUENCE [LARGE SCALE GENOMIC DNA]</scope>
    <source>
        <strain evidence="2 3">3012STDY6756504</strain>
    </source>
</reference>
<keyword evidence="1" id="KW-0472">Membrane</keyword>
<evidence type="ECO:0000256" key="1">
    <source>
        <dbReference type="SAM" id="Phobius"/>
    </source>
</evidence>
<dbReference type="AlphaFoldDB" id="A0A4U8W5M4"/>
<feature type="transmembrane region" description="Helical" evidence="1">
    <location>
        <begin position="12"/>
        <end position="31"/>
    </location>
</feature>
<protein>
    <submittedName>
        <fullName evidence="2">Uncharacterized protein</fullName>
    </submittedName>
</protein>
<feature type="transmembrane region" description="Helical" evidence="1">
    <location>
        <begin position="93"/>
        <end position="112"/>
    </location>
</feature>
<feature type="transmembrane region" description="Helical" evidence="1">
    <location>
        <begin position="139"/>
        <end position="156"/>
    </location>
</feature>
<keyword evidence="1" id="KW-1133">Transmembrane helix</keyword>
<dbReference type="EMBL" id="LR215973">
    <property type="protein sequence ID" value="VFB01407.1"/>
    <property type="molecule type" value="Genomic_DNA"/>
</dbReference>
<proteinExistence type="predicted"/>
<accession>A0A4U8W5M4</accession>
<evidence type="ECO:0000313" key="2">
    <source>
        <dbReference type="EMBL" id="VFB01407.1"/>
    </source>
</evidence>
<keyword evidence="1" id="KW-0812">Transmembrane</keyword>
<dbReference type="Proteomes" id="UP000290439">
    <property type="component" value="Chromosome"/>
</dbReference>
<organism evidence="2 3">
    <name type="scientific">Nocardia cyriacigeorgica</name>
    <dbReference type="NCBI Taxonomy" id="135487"/>
    <lineage>
        <taxon>Bacteria</taxon>
        <taxon>Bacillati</taxon>
        <taxon>Actinomycetota</taxon>
        <taxon>Actinomycetes</taxon>
        <taxon>Mycobacteriales</taxon>
        <taxon>Nocardiaceae</taxon>
        <taxon>Nocardia</taxon>
    </lineage>
</organism>
<name>A0A4U8W5M4_9NOCA</name>